<keyword evidence="6" id="KW-1185">Reference proteome</keyword>
<dbReference type="InterPro" id="IPR049435">
    <property type="entry name" value="Cas_Cas6_C"/>
</dbReference>
<dbReference type="GO" id="GO:0051607">
    <property type="term" value="P:defense response to virus"/>
    <property type="evidence" value="ECO:0007669"/>
    <property type="project" value="UniProtKB-KW"/>
</dbReference>
<dbReference type="Gene3D" id="3.30.70.1890">
    <property type="match status" value="1"/>
</dbReference>
<dbReference type="GeneID" id="40475242"/>
<evidence type="ECO:0000256" key="1">
    <source>
        <dbReference type="ARBA" id="ARBA00005937"/>
    </source>
</evidence>
<dbReference type="AlphaFoldDB" id="A0A4Y5SL23"/>
<evidence type="ECO:0000259" key="4">
    <source>
        <dbReference type="Pfam" id="PF01881"/>
    </source>
</evidence>
<gene>
    <name evidence="5" type="primary">cas6</name>
    <name evidence="5" type="ORF">FH039_08620</name>
</gene>
<dbReference type="Gene3D" id="3.30.70.1900">
    <property type="match status" value="1"/>
</dbReference>
<dbReference type="Proteomes" id="UP000306007">
    <property type="component" value="Chromosome"/>
</dbReference>
<keyword evidence="3" id="KW-0051">Antiviral defense</keyword>
<dbReference type="RefSeq" id="WP_139680984.1">
    <property type="nucleotide sequence ID" value="NZ_CP040846.1"/>
</dbReference>
<evidence type="ECO:0000256" key="2">
    <source>
        <dbReference type="ARBA" id="ARBA00022884"/>
    </source>
</evidence>
<feature type="domain" description="CRISPR associated protein Cas6 C-terminal" evidence="4">
    <location>
        <begin position="113"/>
        <end position="238"/>
    </location>
</feature>
<dbReference type="OrthoDB" id="43942at2157"/>
<dbReference type="CDD" id="cd21140">
    <property type="entry name" value="Cas6_I-like"/>
    <property type="match status" value="1"/>
</dbReference>
<organism evidence="5 6">
    <name type="scientific">Thermococcus indicus</name>
    <dbReference type="NCBI Taxonomy" id="2586643"/>
    <lineage>
        <taxon>Archaea</taxon>
        <taxon>Methanobacteriati</taxon>
        <taxon>Methanobacteriota</taxon>
        <taxon>Thermococci</taxon>
        <taxon>Thermococcales</taxon>
        <taxon>Thermococcaceae</taxon>
        <taxon>Thermococcus</taxon>
    </lineage>
</organism>
<proteinExistence type="inferred from homology"/>
<comment type="similarity">
    <text evidence="1">Belongs to the CRISPR-associated protein Cas6/Cse3/CasE family.</text>
</comment>
<dbReference type="GO" id="GO:0003723">
    <property type="term" value="F:RNA binding"/>
    <property type="evidence" value="ECO:0007669"/>
    <property type="project" value="UniProtKB-KW"/>
</dbReference>
<dbReference type="EMBL" id="CP040846">
    <property type="protein sequence ID" value="QDA31647.1"/>
    <property type="molecule type" value="Genomic_DNA"/>
</dbReference>
<dbReference type="NCBIfam" id="TIGR01877">
    <property type="entry name" value="cas_cas6"/>
    <property type="match status" value="1"/>
</dbReference>
<evidence type="ECO:0000313" key="5">
    <source>
        <dbReference type="EMBL" id="QDA31647.1"/>
    </source>
</evidence>
<sequence>MRLLLTFRPVESLPADAVTKHTVQGLIYSHLWDTEYWRRHDEARFKFFCFSDIFPPEDFRTGEEKSFIISSPDENFIETLYERFNERESLYLGKMKVEVVKLKRFSLRPTGRFITGSPVVVRSMNRERKGFFSFYHEESLEYFITRLTENALKKYRVFTGEDFELDGPIFDRMIPRVRKNGRVDIYVRVRMHGSSFLIPSSTWRLLEKKITPDNRDFYAFLMDTGIGELNSLGFGFLNPLASSPARKYKAKRKMEQRNRKRP</sequence>
<dbReference type="InterPro" id="IPR010156">
    <property type="entry name" value="CRISPR-assoc_prot_Cas6"/>
</dbReference>
<evidence type="ECO:0000256" key="3">
    <source>
        <dbReference type="ARBA" id="ARBA00023118"/>
    </source>
</evidence>
<dbReference type="PANTHER" id="PTHR36984">
    <property type="entry name" value="CRISPR-ASSOCIATED ENDORIBONUCLEASE CAS6 1"/>
    <property type="match status" value="1"/>
</dbReference>
<name>A0A4Y5SL23_9EURY</name>
<dbReference type="InterPro" id="IPR045747">
    <property type="entry name" value="CRISPR-assoc_prot_Cas6_N_sf"/>
</dbReference>
<dbReference type="KEGG" id="tic:FH039_08620"/>
<keyword evidence="2" id="KW-0694">RNA-binding</keyword>
<evidence type="ECO:0000313" key="6">
    <source>
        <dbReference type="Proteomes" id="UP000306007"/>
    </source>
</evidence>
<reference evidence="5 6" key="1">
    <citation type="submission" date="2019-06" db="EMBL/GenBank/DDBJ databases">
        <title>Thermococcus indicus sp. nov., a Fe(III)-reducing hyperthermophilic archaeon isolated from the Onnuri vent field of the Central Indian Ocean ridge.</title>
        <authorList>
            <person name="Lim J.K."/>
            <person name="Kim Y.J."/>
            <person name="Kwon K.K."/>
        </authorList>
    </citation>
    <scope>NUCLEOTIDE SEQUENCE [LARGE SCALE GENOMIC DNA]</scope>
    <source>
        <strain evidence="5 6">IOH1</strain>
    </source>
</reference>
<accession>A0A4Y5SL23</accession>
<dbReference type="GO" id="GO:0016788">
    <property type="term" value="F:hydrolase activity, acting on ester bonds"/>
    <property type="evidence" value="ECO:0007669"/>
    <property type="project" value="InterPro"/>
</dbReference>
<dbReference type="Pfam" id="PF01881">
    <property type="entry name" value="Cas_Cas6_C"/>
    <property type="match status" value="1"/>
</dbReference>
<protein>
    <submittedName>
        <fullName evidence="5">CRISPR-associated endoribonuclease Cas6</fullName>
    </submittedName>
</protein>
<dbReference type="PANTHER" id="PTHR36984:SF1">
    <property type="entry name" value="CRISPR-ASSOCIATED ENDORIBONUCLEASE CAS6 1"/>
    <property type="match status" value="1"/>
</dbReference>